<dbReference type="InterPro" id="IPR052346">
    <property type="entry name" value="O-mannosyl-transferase_TMTC"/>
</dbReference>
<accession>A0A091AV16</accession>
<feature type="transmembrane region" description="Helical" evidence="3">
    <location>
        <begin position="195"/>
        <end position="212"/>
    </location>
</feature>
<keyword evidence="3" id="KW-0472">Membrane</keyword>
<feature type="transmembrane region" description="Helical" evidence="3">
    <location>
        <begin position="88"/>
        <end position="106"/>
    </location>
</feature>
<evidence type="ECO:0000256" key="3">
    <source>
        <dbReference type="SAM" id="Phobius"/>
    </source>
</evidence>
<keyword evidence="3" id="KW-1133">Transmembrane helix</keyword>
<protein>
    <recommendedName>
        <fullName evidence="6">Glycosyltransferase RgtA/B/C/D-like domain-containing protein</fullName>
    </recommendedName>
</protein>
<evidence type="ECO:0008006" key="6">
    <source>
        <dbReference type="Google" id="ProtNLM"/>
    </source>
</evidence>
<feature type="transmembrane region" description="Helical" evidence="3">
    <location>
        <begin position="383"/>
        <end position="403"/>
    </location>
</feature>
<dbReference type="PANTHER" id="PTHR44227">
    <property type="match status" value="1"/>
</dbReference>
<name>A0A091AV16_9GAMM</name>
<evidence type="ECO:0000256" key="1">
    <source>
        <dbReference type="ARBA" id="ARBA00022737"/>
    </source>
</evidence>
<feature type="transmembrane region" description="Helical" evidence="3">
    <location>
        <begin position="224"/>
        <end position="245"/>
    </location>
</feature>
<proteinExistence type="predicted"/>
<feature type="transmembrane region" description="Helical" evidence="3">
    <location>
        <begin position="352"/>
        <end position="371"/>
    </location>
</feature>
<feature type="transmembrane region" description="Helical" evidence="3">
    <location>
        <begin position="326"/>
        <end position="346"/>
    </location>
</feature>
<evidence type="ECO:0000313" key="5">
    <source>
        <dbReference type="Proteomes" id="UP000029392"/>
    </source>
</evidence>
<dbReference type="EMBL" id="AVCH01000193">
    <property type="protein sequence ID" value="KFN43276.1"/>
    <property type="molecule type" value="Genomic_DNA"/>
</dbReference>
<evidence type="ECO:0000313" key="4">
    <source>
        <dbReference type="EMBL" id="KFN43276.1"/>
    </source>
</evidence>
<evidence type="ECO:0000256" key="2">
    <source>
        <dbReference type="ARBA" id="ARBA00022803"/>
    </source>
</evidence>
<reference evidence="4 5" key="1">
    <citation type="submission" date="2013-09" db="EMBL/GenBank/DDBJ databases">
        <title>Genome sequencing of Arenimonas malthae.</title>
        <authorList>
            <person name="Chen F."/>
            <person name="Wang G."/>
        </authorList>
    </citation>
    <scope>NUCLEOTIDE SEQUENCE [LARGE SCALE GENOMIC DNA]</scope>
    <source>
        <strain evidence="4 5">CC-JY-1</strain>
    </source>
</reference>
<feature type="transmembrane region" description="Helical" evidence="3">
    <location>
        <begin position="172"/>
        <end position="189"/>
    </location>
</feature>
<keyword evidence="5" id="KW-1185">Reference proteome</keyword>
<keyword evidence="1" id="KW-0677">Repeat</keyword>
<dbReference type="eggNOG" id="COG3063">
    <property type="taxonomic scope" value="Bacteria"/>
</dbReference>
<dbReference type="AlphaFoldDB" id="A0A091AV16"/>
<dbReference type="STRING" id="1384054.N790_02600"/>
<sequence length="608" mass="66945">MWLWAALLLALTTAAYYPGLGGDFLFDDYPNIVTNERIHADAIDLESMRRAAGAYESGTYGRPIATISFAIDHATGGMDPKGFKTSGLLVHLLNTILVFLLLRQLLDSRDTPSGPHTRLAFLIALLWAAHPLQVSTVLYVVQRMETLSLLFALLALNAYLKGRLAQARGATGWPWLLAVLPLTGLGLLAKETAALVPAFCLALELTVLGFGAKDQRVQKAWIMVYSIAVAAALLAFLVFILPVAAEPNAYEGRNFTLLERLLTQLRALPLYLQWMALPLPQNLTFYYDNYSVSRGLLDPPTTLFGGLLLAALAFSAWRLRSRLPLFSLGILWFFCAHALTSNVIPLELVFEHRNYFALLGFLLAATELVRIIPTRDGPAIKRFAVVTVACFAIFLTLLRSAAWGDPFHLASQLVAINPGSPRASSDLATLYVGMAHGDPESPFYSFGMREFERGSKLPGSSPLPEQGLILMAASTGQPVKDEWWDSMQEKVSTQPIGPQEIMAVTGLLGQRYKGIELDDRRLSKVYGTLLSRREMPAQLYAQYGDHLLNYLKDQDSADKAFARVVEMSREDPGYISQVAASLLSEGHVRQATAMLTRADELGISLPER</sequence>
<feature type="transmembrane region" description="Helical" evidence="3">
    <location>
        <begin position="118"/>
        <end position="134"/>
    </location>
</feature>
<keyword evidence="2" id="KW-0802">TPR repeat</keyword>
<comment type="caution">
    <text evidence="4">The sequence shown here is derived from an EMBL/GenBank/DDBJ whole genome shotgun (WGS) entry which is preliminary data.</text>
</comment>
<gene>
    <name evidence="4" type="ORF">N790_02600</name>
</gene>
<organism evidence="4 5">
    <name type="scientific">Arenimonas malthae CC-JY-1</name>
    <dbReference type="NCBI Taxonomy" id="1384054"/>
    <lineage>
        <taxon>Bacteria</taxon>
        <taxon>Pseudomonadati</taxon>
        <taxon>Pseudomonadota</taxon>
        <taxon>Gammaproteobacteria</taxon>
        <taxon>Lysobacterales</taxon>
        <taxon>Lysobacteraceae</taxon>
        <taxon>Arenimonas</taxon>
    </lineage>
</organism>
<dbReference type="PATRIC" id="fig|1384054.3.peg.2365"/>
<keyword evidence="3" id="KW-0812">Transmembrane</keyword>
<feature type="transmembrane region" description="Helical" evidence="3">
    <location>
        <begin position="140"/>
        <end position="160"/>
    </location>
</feature>
<dbReference type="Proteomes" id="UP000029392">
    <property type="component" value="Unassembled WGS sequence"/>
</dbReference>
<dbReference type="PANTHER" id="PTHR44227:SF3">
    <property type="entry name" value="PROTEIN O-MANNOSYL-TRANSFERASE TMTC4"/>
    <property type="match status" value="1"/>
</dbReference>
<feature type="transmembrane region" description="Helical" evidence="3">
    <location>
        <begin position="301"/>
        <end position="319"/>
    </location>
</feature>